<evidence type="ECO:0000313" key="1">
    <source>
        <dbReference type="EMBL" id="MDQ7246200.1"/>
    </source>
</evidence>
<organism evidence="1 2">
    <name type="scientific">Dongia sedimenti</name>
    <dbReference type="NCBI Taxonomy" id="3064282"/>
    <lineage>
        <taxon>Bacteria</taxon>
        <taxon>Pseudomonadati</taxon>
        <taxon>Pseudomonadota</taxon>
        <taxon>Alphaproteobacteria</taxon>
        <taxon>Rhodospirillales</taxon>
        <taxon>Dongiaceae</taxon>
        <taxon>Dongia</taxon>
    </lineage>
</organism>
<gene>
    <name evidence="1" type="ORF">Q8A70_00920</name>
</gene>
<evidence type="ECO:0000313" key="2">
    <source>
        <dbReference type="Proteomes" id="UP001230156"/>
    </source>
</evidence>
<protein>
    <submittedName>
        <fullName evidence="1">Uncharacterized protein</fullName>
    </submittedName>
</protein>
<dbReference type="EMBL" id="JAUYVI010000001">
    <property type="protein sequence ID" value="MDQ7246200.1"/>
    <property type="molecule type" value="Genomic_DNA"/>
</dbReference>
<reference evidence="2" key="1">
    <citation type="submission" date="2023-08" db="EMBL/GenBank/DDBJ databases">
        <title>Rhodospirillaceae gen. nov., a novel taxon isolated from the Yangtze River Yuezi River estuary sludge.</title>
        <authorList>
            <person name="Ruan L."/>
        </authorList>
    </citation>
    <scope>NUCLEOTIDE SEQUENCE [LARGE SCALE GENOMIC DNA]</scope>
    <source>
        <strain evidence="2">R-7</strain>
    </source>
</reference>
<proteinExistence type="predicted"/>
<dbReference type="Proteomes" id="UP001230156">
    <property type="component" value="Unassembled WGS sequence"/>
</dbReference>
<accession>A0ABU0YER3</accession>
<keyword evidence="2" id="KW-1185">Reference proteome</keyword>
<sequence>MAKKATDPFMAALWSAMLEEKLPPGGHETSWGVTSPRIRNRFAKAVRQAMQSGAAFGAIPLDKIPVYATRATEVQKPKASKAKPKRR</sequence>
<dbReference type="RefSeq" id="WP_379953574.1">
    <property type="nucleotide sequence ID" value="NZ_JAUYVI010000001.1"/>
</dbReference>
<comment type="caution">
    <text evidence="1">The sequence shown here is derived from an EMBL/GenBank/DDBJ whole genome shotgun (WGS) entry which is preliminary data.</text>
</comment>
<name>A0ABU0YER3_9PROT</name>